<evidence type="ECO:0000313" key="2">
    <source>
        <dbReference type="EMBL" id="GED22556.1"/>
    </source>
</evidence>
<comment type="caution">
    <text evidence="2">The sequence shown here is derived from an EMBL/GenBank/DDBJ whole genome shotgun (WGS) entry which is preliminary data.</text>
</comment>
<protein>
    <submittedName>
        <fullName evidence="2">Uncharacterized protein</fullName>
    </submittedName>
</protein>
<evidence type="ECO:0000256" key="1">
    <source>
        <dbReference type="SAM" id="MobiDB-lite"/>
    </source>
</evidence>
<sequence>MKYQNSREPHDERDKLRKFRELDDAFAEALRDLEQLESPSRPSDQASAQPGKQVGEQDREAAFKRQLESLMQEYALPADSVSDLLVTMKSLGRIS</sequence>
<name>A0A4Y4EZI8_9GAMM</name>
<feature type="compositionally biased region" description="Polar residues" evidence="1">
    <location>
        <begin position="37"/>
        <end position="50"/>
    </location>
</feature>
<proteinExistence type="predicted"/>
<feature type="region of interest" description="Disordered" evidence="1">
    <location>
        <begin position="33"/>
        <end position="63"/>
    </location>
</feature>
<dbReference type="OrthoDB" id="6173643at2"/>
<dbReference type="AlphaFoldDB" id="A0A4Y4EZI8"/>
<gene>
    <name evidence="2" type="ORF">HHA01_15330</name>
</gene>
<accession>A0A4Y4EZI8</accession>
<dbReference type="RefSeq" id="WP_141319402.1">
    <property type="nucleotide sequence ID" value="NZ_BJOC01000019.1"/>
</dbReference>
<evidence type="ECO:0000313" key="3">
    <source>
        <dbReference type="Proteomes" id="UP000319812"/>
    </source>
</evidence>
<organism evidence="2 3">
    <name type="scientific">Halomonas halmophila</name>
    <dbReference type="NCBI Taxonomy" id="252"/>
    <lineage>
        <taxon>Bacteria</taxon>
        <taxon>Pseudomonadati</taxon>
        <taxon>Pseudomonadota</taxon>
        <taxon>Gammaproteobacteria</taxon>
        <taxon>Oceanospirillales</taxon>
        <taxon>Halomonadaceae</taxon>
        <taxon>Halomonas</taxon>
    </lineage>
</organism>
<dbReference type="EMBL" id="BJOC01000019">
    <property type="protein sequence ID" value="GED22556.1"/>
    <property type="molecule type" value="Genomic_DNA"/>
</dbReference>
<reference evidence="2 3" key="1">
    <citation type="submission" date="2019-06" db="EMBL/GenBank/DDBJ databases">
        <title>Whole genome shotgun sequence of Halomonas halmophila NBRC 15537.</title>
        <authorList>
            <person name="Hosoyama A."/>
            <person name="Uohara A."/>
            <person name="Ohji S."/>
            <person name="Ichikawa N."/>
        </authorList>
    </citation>
    <scope>NUCLEOTIDE SEQUENCE [LARGE SCALE GENOMIC DNA]</scope>
    <source>
        <strain evidence="2 3">NBRC 15537</strain>
    </source>
</reference>
<keyword evidence="3" id="KW-1185">Reference proteome</keyword>
<dbReference type="Proteomes" id="UP000319812">
    <property type="component" value="Unassembled WGS sequence"/>
</dbReference>